<keyword evidence="8" id="KW-0675">Receptor</keyword>
<dbReference type="GO" id="GO:0031295">
    <property type="term" value="P:T cell costimulation"/>
    <property type="evidence" value="ECO:0007669"/>
    <property type="project" value="TreeGrafter"/>
</dbReference>
<dbReference type="InterPro" id="IPR051713">
    <property type="entry name" value="T-cell_Activation_Regulation"/>
</dbReference>
<dbReference type="PANTHER" id="PTHR25466">
    <property type="entry name" value="T-LYMPHOCYTE ACTIVATION ANTIGEN"/>
    <property type="match status" value="1"/>
</dbReference>
<keyword evidence="5 11" id="KW-1133">Transmembrane helix</keyword>
<dbReference type="SMART" id="SM00406">
    <property type="entry name" value="IGv"/>
    <property type="match status" value="1"/>
</dbReference>
<evidence type="ECO:0000256" key="3">
    <source>
        <dbReference type="ARBA" id="ARBA00022692"/>
    </source>
</evidence>
<dbReference type="Pfam" id="PF07686">
    <property type="entry name" value="V-set"/>
    <property type="match status" value="1"/>
</dbReference>
<dbReference type="GO" id="GO:0042102">
    <property type="term" value="P:positive regulation of T cell proliferation"/>
    <property type="evidence" value="ECO:0007669"/>
    <property type="project" value="TreeGrafter"/>
</dbReference>
<evidence type="ECO:0000256" key="4">
    <source>
        <dbReference type="ARBA" id="ARBA00022729"/>
    </source>
</evidence>
<dbReference type="PANTHER" id="PTHR25466:SF14">
    <property type="entry name" value="BUTYROPHILIN SUBFAMILY 2 MEMBER A2-LIKE-RELATED"/>
    <property type="match status" value="1"/>
</dbReference>
<evidence type="ECO:0000256" key="7">
    <source>
        <dbReference type="ARBA" id="ARBA00023157"/>
    </source>
</evidence>
<dbReference type="SMART" id="SM00408">
    <property type="entry name" value="IGc2"/>
    <property type="match status" value="1"/>
</dbReference>
<keyword evidence="6 11" id="KW-0472">Membrane</keyword>
<evidence type="ECO:0000313" key="13">
    <source>
        <dbReference type="Proteomes" id="UP000694891"/>
    </source>
</evidence>
<evidence type="ECO:0000256" key="8">
    <source>
        <dbReference type="ARBA" id="ARBA00023170"/>
    </source>
</evidence>
<evidence type="ECO:0000256" key="6">
    <source>
        <dbReference type="ARBA" id="ARBA00023136"/>
    </source>
</evidence>
<dbReference type="GeneID" id="103363010"/>
<proteinExistence type="predicted"/>
<dbReference type="GO" id="GO:0009897">
    <property type="term" value="C:external side of plasma membrane"/>
    <property type="evidence" value="ECO:0007669"/>
    <property type="project" value="TreeGrafter"/>
</dbReference>
<keyword evidence="10" id="KW-0393">Immunoglobulin domain</keyword>
<keyword evidence="13" id="KW-1185">Reference proteome</keyword>
<keyword evidence="4" id="KW-0732">Signal</keyword>
<dbReference type="GO" id="GO:0042130">
    <property type="term" value="P:negative regulation of T cell proliferation"/>
    <property type="evidence" value="ECO:0007669"/>
    <property type="project" value="TreeGrafter"/>
</dbReference>
<gene>
    <name evidence="14" type="primary">LOC103363010</name>
</gene>
<dbReference type="SUPFAM" id="SSF48726">
    <property type="entry name" value="Immunoglobulin"/>
    <property type="match status" value="1"/>
</dbReference>
<dbReference type="InterPro" id="IPR003599">
    <property type="entry name" value="Ig_sub"/>
</dbReference>
<feature type="transmembrane region" description="Helical" evidence="11">
    <location>
        <begin position="144"/>
        <end position="165"/>
    </location>
</feature>
<dbReference type="InterPro" id="IPR013783">
    <property type="entry name" value="Ig-like_fold"/>
</dbReference>
<keyword evidence="7" id="KW-1015">Disulfide bond</keyword>
<dbReference type="InterPro" id="IPR007110">
    <property type="entry name" value="Ig-like_dom"/>
</dbReference>
<evidence type="ECO:0000256" key="1">
    <source>
        <dbReference type="ARBA" id="ARBA00004251"/>
    </source>
</evidence>
<evidence type="ECO:0000256" key="9">
    <source>
        <dbReference type="ARBA" id="ARBA00023180"/>
    </source>
</evidence>
<dbReference type="AlphaFoldDB" id="A0A9Y4N5Q0"/>
<evidence type="ECO:0000256" key="2">
    <source>
        <dbReference type="ARBA" id="ARBA00022475"/>
    </source>
</evidence>
<evidence type="ECO:0000256" key="10">
    <source>
        <dbReference type="ARBA" id="ARBA00023319"/>
    </source>
</evidence>
<evidence type="ECO:0000256" key="11">
    <source>
        <dbReference type="SAM" id="Phobius"/>
    </source>
</evidence>
<dbReference type="InterPro" id="IPR003598">
    <property type="entry name" value="Ig_sub2"/>
</dbReference>
<sequence>MVKLKKSKILRFIFSTQVNITAEPGQDVILPCKAPNNKPIRAVEWTRPGLDPDTVLVHRNGRLYLDDQHPSYKNRTDLQDRQMKNGDVSLVLKDVKTEDGGKYECRVSQEGTNGFTKDPISIINLKVRQPGDTEEGDKNGGDKVGITVGSVVGVIILLASSVLIYKRPKRQRSHLPVPPDEAAAADVITVSELAAEQTRASGTLSSIMEMTEPAAAE</sequence>
<dbReference type="RefSeq" id="XP_008287802.1">
    <property type="nucleotide sequence ID" value="XM_008289580.1"/>
</dbReference>
<evidence type="ECO:0000256" key="5">
    <source>
        <dbReference type="ARBA" id="ARBA00022989"/>
    </source>
</evidence>
<dbReference type="GO" id="GO:0007166">
    <property type="term" value="P:cell surface receptor signaling pathway"/>
    <property type="evidence" value="ECO:0007669"/>
    <property type="project" value="TreeGrafter"/>
</dbReference>
<feature type="domain" description="Ig-like" evidence="12">
    <location>
        <begin position="7"/>
        <end position="121"/>
    </location>
</feature>
<evidence type="ECO:0000259" key="12">
    <source>
        <dbReference type="PROSITE" id="PS50835"/>
    </source>
</evidence>
<reference evidence="14" key="1">
    <citation type="submission" date="2025-08" db="UniProtKB">
        <authorList>
            <consortium name="RefSeq"/>
        </authorList>
    </citation>
    <scope>IDENTIFICATION</scope>
</reference>
<dbReference type="PROSITE" id="PS50835">
    <property type="entry name" value="IG_LIKE"/>
    <property type="match status" value="1"/>
</dbReference>
<keyword evidence="2" id="KW-1003">Cell membrane</keyword>
<dbReference type="Gene3D" id="2.60.40.10">
    <property type="entry name" value="Immunoglobulins"/>
    <property type="match status" value="1"/>
</dbReference>
<evidence type="ECO:0000313" key="14">
    <source>
        <dbReference type="RefSeq" id="XP_008287802.1"/>
    </source>
</evidence>
<dbReference type="SMART" id="SM00409">
    <property type="entry name" value="IG"/>
    <property type="match status" value="1"/>
</dbReference>
<dbReference type="InterPro" id="IPR036179">
    <property type="entry name" value="Ig-like_dom_sf"/>
</dbReference>
<keyword evidence="9" id="KW-0325">Glycoprotein</keyword>
<name>A0A9Y4N5Q0_9TELE</name>
<dbReference type="GO" id="GO:0071222">
    <property type="term" value="P:cellular response to lipopolysaccharide"/>
    <property type="evidence" value="ECO:0007669"/>
    <property type="project" value="TreeGrafter"/>
</dbReference>
<dbReference type="GO" id="GO:0006955">
    <property type="term" value="P:immune response"/>
    <property type="evidence" value="ECO:0007669"/>
    <property type="project" value="TreeGrafter"/>
</dbReference>
<organism evidence="13 14">
    <name type="scientific">Stegastes partitus</name>
    <name type="common">bicolor damselfish</name>
    <dbReference type="NCBI Taxonomy" id="144197"/>
    <lineage>
        <taxon>Eukaryota</taxon>
        <taxon>Metazoa</taxon>
        <taxon>Chordata</taxon>
        <taxon>Craniata</taxon>
        <taxon>Vertebrata</taxon>
        <taxon>Euteleostomi</taxon>
        <taxon>Actinopterygii</taxon>
        <taxon>Neopterygii</taxon>
        <taxon>Teleostei</taxon>
        <taxon>Neoteleostei</taxon>
        <taxon>Acanthomorphata</taxon>
        <taxon>Ovalentaria</taxon>
        <taxon>Pomacentridae</taxon>
        <taxon>Stegastes</taxon>
    </lineage>
</organism>
<protein>
    <submittedName>
        <fullName evidence="14">CD226 antigen-like</fullName>
    </submittedName>
</protein>
<comment type="subcellular location">
    <subcellularLocation>
        <location evidence="1">Cell membrane</location>
        <topology evidence="1">Single-pass type I membrane protein</topology>
    </subcellularLocation>
</comment>
<keyword evidence="3 11" id="KW-0812">Transmembrane</keyword>
<accession>A0A9Y4N5Q0</accession>
<dbReference type="Proteomes" id="UP000694891">
    <property type="component" value="Unplaced"/>
</dbReference>
<dbReference type="InterPro" id="IPR013106">
    <property type="entry name" value="Ig_V-set"/>
</dbReference>
<dbReference type="FunFam" id="2.60.40.10:FF:000142">
    <property type="entry name" value="V-set domain-containing T-cell activation inhibitor 1"/>
    <property type="match status" value="1"/>
</dbReference>